<dbReference type="KEGG" id="cdo:CDOO_10210"/>
<dbReference type="eggNOG" id="ENOG50329XG">
    <property type="taxonomic scope" value="Bacteria"/>
</dbReference>
<dbReference type="PROSITE" id="PS51257">
    <property type="entry name" value="PROKAR_LIPOPROTEIN"/>
    <property type="match status" value="1"/>
</dbReference>
<dbReference type="HOGENOM" id="CLU_133136_0_0_11"/>
<gene>
    <name evidence="3" type="ORF">CDOO_10210</name>
</gene>
<dbReference type="Proteomes" id="UP000029914">
    <property type="component" value="Chromosome"/>
</dbReference>
<feature type="region of interest" description="Disordered" evidence="1">
    <location>
        <begin position="28"/>
        <end position="51"/>
    </location>
</feature>
<dbReference type="STRING" id="558173.CDOO_10210"/>
<evidence type="ECO:0000256" key="2">
    <source>
        <dbReference type="SAM" id="SignalP"/>
    </source>
</evidence>
<dbReference type="OrthoDB" id="4419866at2"/>
<name>A0A097IHK4_9CORY</name>
<dbReference type="AlphaFoldDB" id="A0A097IHK4"/>
<keyword evidence="2" id="KW-0732">Signal</keyword>
<evidence type="ECO:0000313" key="4">
    <source>
        <dbReference type="Proteomes" id="UP000029914"/>
    </source>
</evidence>
<feature type="signal peptide" evidence="2">
    <location>
        <begin position="1"/>
        <end position="30"/>
    </location>
</feature>
<keyword evidence="4" id="KW-1185">Reference proteome</keyword>
<feature type="chain" id="PRO_5038704004" description="Secreted protein" evidence="2">
    <location>
        <begin position="31"/>
        <end position="183"/>
    </location>
</feature>
<evidence type="ECO:0008006" key="5">
    <source>
        <dbReference type="Google" id="ProtNLM"/>
    </source>
</evidence>
<dbReference type="EMBL" id="CP006764">
    <property type="protein sequence ID" value="AIT61598.1"/>
    <property type="molecule type" value="Genomic_DNA"/>
</dbReference>
<organism evidence="3 4">
    <name type="scientific">Corynebacterium doosanense CAU 212 = DSM 45436</name>
    <dbReference type="NCBI Taxonomy" id="558173"/>
    <lineage>
        <taxon>Bacteria</taxon>
        <taxon>Bacillati</taxon>
        <taxon>Actinomycetota</taxon>
        <taxon>Actinomycetes</taxon>
        <taxon>Mycobacteriales</taxon>
        <taxon>Corynebacteriaceae</taxon>
        <taxon>Corynebacterium</taxon>
    </lineage>
</organism>
<proteinExistence type="predicted"/>
<feature type="compositionally biased region" description="Polar residues" evidence="1">
    <location>
        <begin position="36"/>
        <end position="49"/>
    </location>
</feature>
<evidence type="ECO:0000256" key="1">
    <source>
        <dbReference type="SAM" id="MobiDB-lite"/>
    </source>
</evidence>
<sequence>MQFSPRPRALMVPVAAALALALSSCSGVQPADQVSPGGSLSVSTSQTPTADAHDTAPIIADEPYGEVEDPGHGVTWHFQGTNPGNYGGTVVNVAVTNNNDAPLSPESLGQPVLRYNTGGRMEEVDLLETDVPEGAMPLQIPLDRPLGVGATTNLQYTFDVTRSNLGNAEFTFGNVTWKGSLIV</sequence>
<protein>
    <recommendedName>
        <fullName evidence="5">Secreted protein</fullName>
    </recommendedName>
</protein>
<evidence type="ECO:0000313" key="3">
    <source>
        <dbReference type="EMBL" id="AIT61598.1"/>
    </source>
</evidence>
<reference evidence="3 4" key="1">
    <citation type="submission" date="2013-09" db="EMBL/GenBank/DDBJ databases">
        <title>Complete genome sequence of Corynebacterium doosanense CAU 212(T) (=DSM 45436(T)), isolated from activated sludge.</title>
        <authorList>
            <person name="Schaffert L."/>
            <person name="Albersmeier A."/>
            <person name="Kalinowski J."/>
            <person name="Ruckert C."/>
        </authorList>
    </citation>
    <scope>NUCLEOTIDE SEQUENCE [LARGE SCALE GENOMIC DNA]</scope>
    <source>
        <strain evidence="3 4">CAU 212</strain>
    </source>
</reference>
<accession>A0A097IHK4</accession>
<dbReference type="RefSeq" id="WP_018020713.1">
    <property type="nucleotide sequence ID" value="NZ_AQUX01000001.1"/>
</dbReference>